<dbReference type="SUPFAM" id="SSF48403">
    <property type="entry name" value="Ankyrin repeat"/>
    <property type="match status" value="1"/>
</dbReference>
<dbReference type="VEuPathDB" id="CryptoDB:Cvel_22851"/>
<dbReference type="InterPro" id="IPR002110">
    <property type="entry name" value="Ankyrin_rpt"/>
</dbReference>
<accession>A0A0G4GPU5</accession>
<reference evidence="3" key="1">
    <citation type="submission" date="2014-11" db="EMBL/GenBank/DDBJ databases">
        <authorList>
            <person name="Otto D Thomas"/>
            <person name="Naeem Raeece"/>
        </authorList>
    </citation>
    <scope>NUCLEOTIDE SEQUENCE</scope>
</reference>
<feature type="region of interest" description="Disordered" evidence="1">
    <location>
        <begin position="203"/>
        <end position="243"/>
    </location>
</feature>
<dbReference type="SMART" id="SM00248">
    <property type="entry name" value="ANK"/>
    <property type="match status" value="2"/>
</dbReference>
<name>A0A0G4GPU5_9ALVE</name>
<dbReference type="Pfam" id="PF13637">
    <property type="entry name" value="Ank_4"/>
    <property type="match status" value="1"/>
</dbReference>
<proteinExistence type="predicted"/>
<feature type="compositionally biased region" description="Acidic residues" evidence="1">
    <location>
        <begin position="218"/>
        <end position="228"/>
    </location>
</feature>
<feature type="signal peptide" evidence="2">
    <location>
        <begin position="1"/>
        <end position="26"/>
    </location>
</feature>
<protein>
    <submittedName>
        <fullName evidence="3">Uncharacterized protein</fullName>
    </submittedName>
</protein>
<evidence type="ECO:0000313" key="3">
    <source>
        <dbReference type="EMBL" id="CEM32384.1"/>
    </source>
</evidence>
<evidence type="ECO:0000256" key="1">
    <source>
        <dbReference type="SAM" id="MobiDB-lite"/>
    </source>
</evidence>
<organism evidence="3">
    <name type="scientific">Chromera velia CCMP2878</name>
    <dbReference type="NCBI Taxonomy" id="1169474"/>
    <lineage>
        <taxon>Eukaryota</taxon>
        <taxon>Sar</taxon>
        <taxon>Alveolata</taxon>
        <taxon>Colpodellida</taxon>
        <taxon>Chromeraceae</taxon>
        <taxon>Chromera</taxon>
    </lineage>
</organism>
<keyword evidence="2" id="KW-0732">Signal</keyword>
<dbReference type="AlphaFoldDB" id="A0A0G4GPU5"/>
<sequence>MNGRLISFFFSVSLCLLGIAVEGKKAKKVDVESLIKTIGKKIWYLPLEASSQDEVLEDVKELIDGVSEEDIKKIFNTQVEGSKRTLTFQMVLTGWNKLLKFMLDNHGPLLDFTIPEQMGYLPVDAAAFSGAPEVMDLLIEYKRVDPHRKHDDGHTPFHRACWGESPSHTAVAKILVEKAAVDWRETNSEGKTCMEMTENENTKSFLRSLQGGAGGEERETEGDGEGGEENWKGTRVGTVRDEL</sequence>
<dbReference type="Gene3D" id="1.25.40.20">
    <property type="entry name" value="Ankyrin repeat-containing domain"/>
    <property type="match status" value="1"/>
</dbReference>
<gene>
    <name evidence="3" type="ORF">Cvel_22851</name>
</gene>
<dbReference type="EMBL" id="CDMZ01001426">
    <property type="protein sequence ID" value="CEM32384.1"/>
    <property type="molecule type" value="Genomic_DNA"/>
</dbReference>
<feature type="chain" id="PRO_5005191001" evidence="2">
    <location>
        <begin position="27"/>
        <end position="243"/>
    </location>
</feature>
<dbReference type="InterPro" id="IPR036770">
    <property type="entry name" value="Ankyrin_rpt-contain_sf"/>
</dbReference>
<evidence type="ECO:0000256" key="2">
    <source>
        <dbReference type="SAM" id="SignalP"/>
    </source>
</evidence>